<proteinExistence type="predicted"/>
<reference evidence="2 3" key="1">
    <citation type="submission" date="2019-02" db="EMBL/GenBank/DDBJ databases">
        <title>Sequencing the genomes of 1000 actinobacteria strains.</title>
        <authorList>
            <person name="Klenk H.-P."/>
        </authorList>
    </citation>
    <scope>NUCLEOTIDE SEQUENCE [LARGE SCALE GENOMIC DNA]</scope>
    <source>
        <strain evidence="2 3">DSM 45612</strain>
    </source>
</reference>
<dbReference type="AlphaFoldDB" id="A0A4Q8BFQ4"/>
<gene>
    <name evidence="2" type="ORF">EV384_5494</name>
</gene>
<dbReference type="EMBL" id="SHLD01000001">
    <property type="protein sequence ID" value="RZU76804.1"/>
    <property type="molecule type" value="Genomic_DNA"/>
</dbReference>
<organism evidence="2 3">
    <name type="scientific">Micromonospora kangleipakensis</name>
    <dbReference type="NCBI Taxonomy" id="1077942"/>
    <lineage>
        <taxon>Bacteria</taxon>
        <taxon>Bacillati</taxon>
        <taxon>Actinomycetota</taxon>
        <taxon>Actinomycetes</taxon>
        <taxon>Micromonosporales</taxon>
        <taxon>Micromonosporaceae</taxon>
        <taxon>Micromonospora</taxon>
    </lineage>
</organism>
<dbReference type="RefSeq" id="WP_130337712.1">
    <property type="nucleotide sequence ID" value="NZ_SHLD01000001.1"/>
</dbReference>
<evidence type="ECO:0000256" key="1">
    <source>
        <dbReference type="SAM" id="MobiDB-lite"/>
    </source>
</evidence>
<name>A0A4Q8BFQ4_9ACTN</name>
<comment type="caution">
    <text evidence="2">The sequence shown here is derived from an EMBL/GenBank/DDBJ whole genome shotgun (WGS) entry which is preliminary data.</text>
</comment>
<protein>
    <submittedName>
        <fullName evidence="2">Uncharacterized protein</fullName>
    </submittedName>
</protein>
<evidence type="ECO:0000313" key="2">
    <source>
        <dbReference type="EMBL" id="RZU76804.1"/>
    </source>
</evidence>
<feature type="compositionally biased region" description="Low complexity" evidence="1">
    <location>
        <begin position="123"/>
        <end position="142"/>
    </location>
</feature>
<accession>A0A4Q8BFQ4</accession>
<keyword evidence="3" id="KW-1185">Reference proteome</keyword>
<dbReference type="Proteomes" id="UP000294114">
    <property type="component" value="Unassembled WGS sequence"/>
</dbReference>
<evidence type="ECO:0000313" key="3">
    <source>
        <dbReference type="Proteomes" id="UP000294114"/>
    </source>
</evidence>
<sequence length="151" mass="15033">MRVRYFEGRLAHLLAAQRCVSIVARFTEGGPKPVGLAIDPAPPGGVSVVVQMVGAAPTTAATSAADKPETWPGSDAEVEHVAVPRAPESAAEWAEAIAAVVNSAAAAVTADRKVAGPPPPAPGSSSGPGTSPAPTTTTSTATVSWRLTCAA</sequence>
<feature type="region of interest" description="Disordered" evidence="1">
    <location>
        <begin position="111"/>
        <end position="144"/>
    </location>
</feature>